<proteinExistence type="predicted"/>
<dbReference type="AlphaFoldDB" id="A0A0F9IDJ9"/>
<evidence type="ECO:0000256" key="1">
    <source>
        <dbReference type="SAM" id="Phobius"/>
    </source>
</evidence>
<comment type="caution">
    <text evidence="2">The sequence shown here is derived from an EMBL/GenBank/DDBJ whole genome shotgun (WGS) entry which is preliminary data.</text>
</comment>
<keyword evidence="1" id="KW-0812">Transmembrane</keyword>
<keyword evidence="1" id="KW-0472">Membrane</keyword>
<protein>
    <submittedName>
        <fullName evidence="2">Uncharacterized protein</fullName>
    </submittedName>
</protein>
<organism evidence="2">
    <name type="scientific">marine sediment metagenome</name>
    <dbReference type="NCBI Taxonomy" id="412755"/>
    <lineage>
        <taxon>unclassified sequences</taxon>
        <taxon>metagenomes</taxon>
        <taxon>ecological metagenomes</taxon>
    </lineage>
</organism>
<name>A0A0F9IDJ9_9ZZZZ</name>
<reference evidence="2" key="1">
    <citation type="journal article" date="2015" name="Nature">
        <title>Complex archaea that bridge the gap between prokaryotes and eukaryotes.</title>
        <authorList>
            <person name="Spang A."/>
            <person name="Saw J.H."/>
            <person name="Jorgensen S.L."/>
            <person name="Zaremba-Niedzwiedzka K."/>
            <person name="Martijn J."/>
            <person name="Lind A.E."/>
            <person name="van Eijk R."/>
            <person name="Schleper C."/>
            <person name="Guy L."/>
            <person name="Ettema T.J."/>
        </authorList>
    </citation>
    <scope>NUCLEOTIDE SEQUENCE</scope>
</reference>
<feature type="transmembrane region" description="Helical" evidence="1">
    <location>
        <begin position="60"/>
        <end position="88"/>
    </location>
</feature>
<gene>
    <name evidence="2" type="ORF">LCGC14_1592210</name>
</gene>
<accession>A0A0F9IDJ9</accession>
<dbReference type="EMBL" id="LAZR01012658">
    <property type="protein sequence ID" value="KKM25721.1"/>
    <property type="molecule type" value="Genomic_DNA"/>
</dbReference>
<sequence length="90" mass="10387">MGDEETVSCEVCDAEGAKSYRGLGGRDEVLCQHCWFKRQCIWMTSERMEETPLSQAENRIAFIVGTVIFYTLCVSALVALVVWLWMWVFR</sequence>
<evidence type="ECO:0000313" key="2">
    <source>
        <dbReference type="EMBL" id="KKM25721.1"/>
    </source>
</evidence>
<keyword evidence="1" id="KW-1133">Transmembrane helix</keyword>